<evidence type="ECO:0000313" key="2">
    <source>
        <dbReference type="EMBL" id="TYK23269.1"/>
    </source>
</evidence>
<organism evidence="2 3">
    <name type="scientific">Cucumis melo var. makuwa</name>
    <name type="common">Oriental melon</name>
    <dbReference type="NCBI Taxonomy" id="1194695"/>
    <lineage>
        <taxon>Eukaryota</taxon>
        <taxon>Viridiplantae</taxon>
        <taxon>Streptophyta</taxon>
        <taxon>Embryophyta</taxon>
        <taxon>Tracheophyta</taxon>
        <taxon>Spermatophyta</taxon>
        <taxon>Magnoliopsida</taxon>
        <taxon>eudicotyledons</taxon>
        <taxon>Gunneridae</taxon>
        <taxon>Pentapetalae</taxon>
        <taxon>rosids</taxon>
        <taxon>fabids</taxon>
        <taxon>Cucurbitales</taxon>
        <taxon>Cucurbitaceae</taxon>
        <taxon>Benincaseae</taxon>
        <taxon>Cucumis</taxon>
    </lineage>
</organism>
<dbReference type="Proteomes" id="UP000321947">
    <property type="component" value="Unassembled WGS sequence"/>
</dbReference>
<proteinExistence type="predicted"/>
<protein>
    <submittedName>
        <fullName evidence="2">Retrotransposon protein</fullName>
    </submittedName>
</protein>
<dbReference type="AlphaFoldDB" id="A0A5D3DJ72"/>
<evidence type="ECO:0000313" key="3">
    <source>
        <dbReference type="Proteomes" id="UP000321947"/>
    </source>
</evidence>
<dbReference type="EMBL" id="SSTD01004586">
    <property type="protein sequence ID" value="TYK23269.1"/>
    <property type="molecule type" value="Genomic_DNA"/>
</dbReference>
<accession>A0A5D3DJ72</accession>
<comment type="caution">
    <text evidence="2">The sequence shown here is derived from an EMBL/GenBank/DDBJ whole genome shotgun (WGS) entry which is preliminary data.</text>
</comment>
<reference evidence="2 3" key="1">
    <citation type="submission" date="2019-08" db="EMBL/GenBank/DDBJ databases">
        <title>Draft genome sequences of two oriental melons (Cucumis melo L. var makuwa).</title>
        <authorList>
            <person name="Kwon S.-Y."/>
        </authorList>
    </citation>
    <scope>NUCLEOTIDE SEQUENCE [LARGE SCALE GENOMIC DNA]</scope>
    <source>
        <strain evidence="3">cv. Chang Bougi</strain>
        <tissue evidence="2">Leaf</tissue>
    </source>
</reference>
<sequence length="223" mass="24225">MTANDKKVKVARVSFGQDDEVNGGGEQTSSHFKGMYGKGSDGELPQPRPKIGPKARLDKGLCFSCNDKYFHGHHCKVKENKEPMLFIMNEEEELEEGLCENEGHEVIKPSMPKDAEVAPRTIKGFTAKGTLKLKGEIKGKGAINHAGGAWSVQTCGSEASEVDSYCGLSSHRAREDGCNIGEQWVCTTGFMGVHWPTMTVAFMAGKQPVILLGDTSLTKAEFT</sequence>
<gene>
    <name evidence="2" type="ORF">E5676_scaffold142G003230</name>
</gene>
<name>A0A5D3DJ72_CUCMM</name>
<feature type="region of interest" description="Disordered" evidence="1">
    <location>
        <begin position="1"/>
        <end position="48"/>
    </location>
</feature>
<evidence type="ECO:0000256" key="1">
    <source>
        <dbReference type="SAM" id="MobiDB-lite"/>
    </source>
</evidence>